<evidence type="ECO:0000256" key="2">
    <source>
        <dbReference type="ARBA" id="ARBA00022729"/>
    </source>
</evidence>
<name>A0A1H6EX79_9ACTN</name>
<feature type="domain" description="Peptidase S33 tripeptidyl aminopeptidase-like C-terminal" evidence="5">
    <location>
        <begin position="408"/>
        <end position="497"/>
    </location>
</feature>
<keyword evidence="2 4" id="KW-0732">Signal</keyword>
<evidence type="ECO:0000256" key="3">
    <source>
        <dbReference type="ARBA" id="ARBA00022801"/>
    </source>
</evidence>
<dbReference type="EMBL" id="FNVT01000021">
    <property type="protein sequence ID" value="SEH01701.1"/>
    <property type="molecule type" value="Genomic_DNA"/>
</dbReference>
<evidence type="ECO:0000259" key="5">
    <source>
        <dbReference type="Pfam" id="PF08386"/>
    </source>
</evidence>
<feature type="signal peptide" evidence="4">
    <location>
        <begin position="1"/>
        <end position="23"/>
    </location>
</feature>
<dbReference type="SUPFAM" id="SSF53474">
    <property type="entry name" value="alpha/beta-Hydrolases"/>
    <property type="match status" value="1"/>
</dbReference>
<feature type="chain" id="PRO_5038871941" evidence="4">
    <location>
        <begin position="24"/>
        <end position="499"/>
    </location>
</feature>
<gene>
    <name evidence="6" type="ORF">SAMN05444920_121149</name>
</gene>
<dbReference type="Gene3D" id="3.40.50.1820">
    <property type="entry name" value="alpha/beta hydrolase"/>
    <property type="match status" value="1"/>
</dbReference>
<accession>A0A1H6EX79</accession>
<dbReference type="InterPro" id="IPR051601">
    <property type="entry name" value="Serine_prot/Carboxylest_S33"/>
</dbReference>
<dbReference type="Pfam" id="PF08386">
    <property type="entry name" value="Abhydrolase_4"/>
    <property type="match status" value="1"/>
</dbReference>
<evidence type="ECO:0000256" key="1">
    <source>
        <dbReference type="ARBA" id="ARBA00010088"/>
    </source>
</evidence>
<evidence type="ECO:0000313" key="7">
    <source>
        <dbReference type="Proteomes" id="UP000236732"/>
    </source>
</evidence>
<dbReference type="AlphaFoldDB" id="A0A1H6EX79"/>
<dbReference type="PANTHER" id="PTHR43248">
    <property type="entry name" value="2-SUCCINYL-6-HYDROXY-2,4-CYCLOHEXADIENE-1-CARBOXYLATE SYNTHASE"/>
    <property type="match status" value="1"/>
</dbReference>
<proteinExistence type="inferred from homology"/>
<protein>
    <submittedName>
        <fullName evidence="6">Alpha/beta hydrolase fold</fullName>
    </submittedName>
</protein>
<dbReference type="InterPro" id="IPR013595">
    <property type="entry name" value="Pept_S33_TAP-like_C"/>
</dbReference>
<dbReference type="PANTHER" id="PTHR43248:SF29">
    <property type="entry name" value="TRIPEPTIDYL AMINOPEPTIDASE"/>
    <property type="match status" value="1"/>
</dbReference>
<sequence length="499" mass="51816">MLVRMKKPIVTFLLGAVVLTACGTTGEPAARSTATPAKSTAAPATGTIAWSPCTDLITPDGKPATPGANVECGRIPVPLDYAEPGGEKIDLALIRVKASGDRLGSLVFNFGGPGASGVDTLALAATAFGKLGSRYDLVSFDPRGVDRSSGVKCGDDLDKLLAAGADDDADKLAKEFAAACEKDSGKILPHVGTVNAAKDLDVLRAALGDERLNYFGLSYGTHLGAVYATHFPKKVGRFVLDSAFDPTVTFEERAVIQATGFDQAFEAFAKDCVAQSCELGDSPAAAEKSVEQLLNGLKTKPLKVGDRELTYGLAQLAVITPLYAKQTWPMLEQAAAAAIKGNGATLLSLADAYTGRRADGTYSTMMTSLAAINCADNAERPTTAEAAKMNDKVKKIFPILSVEGVSGSCAHWPVQGDDAAKRIDATGSAPIVVVGGKGDPATPYRWATTLTEQLKTGVLVTYEGEGHGAYLTGNACVMRTVDAYVLEGKVPAANTTCAA</sequence>
<dbReference type="GO" id="GO:0016787">
    <property type="term" value="F:hydrolase activity"/>
    <property type="evidence" value="ECO:0007669"/>
    <property type="project" value="UniProtKB-KW"/>
</dbReference>
<dbReference type="PROSITE" id="PS51257">
    <property type="entry name" value="PROKAR_LIPOPROTEIN"/>
    <property type="match status" value="1"/>
</dbReference>
<dbReference type="OrthoDB" id="4498590at2"/>
<evidence type="ECO:0000313" key="6">
    <source>
        <dbReference type="EMBL" id="SEH01701.1"/>
    </source>
</evidence>
<dbReference type="InterPro" id="IPR029058">
    <property type="entry name" value="AB_hydrolase_fold"/>
</dbReference>
<comment type="similarity">
    <text evidence="1">Belongs to the peptidase S33 family.</text>
</comment>
<organism evidence="6 7">
    <name type="scientific">Nonomuraea solani</name>
    <dbReference type="NCBI Taxonomy" id="1144553"/>
    <lineage>
        <taxon>Bacteria</taxon>
        <taxon>Bacillati</taxon>
        <taxon>Actinomycetota</taxon>
        <taxon>Actinomycetes</taxon>
        <taxon>Streptosporangiales</taxon>
        <taxon>Streptosporangiaceae</taxon>
        <taxon>Nonomuraea</taxon>
    </lineage>
</organism>
<keyword evidence="3 6" id="KW-0378">Hydrolase</keyword>
<reference evidence="6 7" key="1">
    <citation type="submission" date="2016-10" db="EMBL/GenBank/DDBJ databases">
        <authorList>
            <person name="de Groot N.N."/>
        </authorList>
    </citation>
    <scope>NUCLEOTIDE SEQUENCE [LARGE SCALE GENOMIC DNA]</scope>
    <source>
        <strain evidence="6 7">CGMCC 4.7037</strain>
    </source>
</reference>
<dbReference type="Proteomes" id="UP000236732">
    <property type="component" value="Unassembled WGS sequence"/>
</dbReference>
<evidence type="ECO:0000256" key="4">
    <source>
        <dbReference type="SAM" id="SignalP"/>
    </source>
</evidence>
<keyword evidence="7" id="KW-1185">Reference proteome</keyword>